<dbReference type="EnsemblProtists" id="EKX32279">
    <property type="protein sequence ID" value="EKX32279"/>
    <property type="gene ID" value="GUITHDRAFT_148731"/>
</dbReference>
<dbReference type="PANTHER" id="PTHR22746:SF10">
    <property type="entry name" value="GUANINE NUCLEOTIDE EXCHANGE FACTOR SUBUNIT RIC1"/>
    <property type="match status" value="1"/>
</dbReference>
<dbReference type="RefSeq" id="XP_005819259.1">
    <property type="nucleotide sequence ID" value="XM_005819202.1"/>
</dbReference>
<name>L1I8T1_GUITC</name>
<dbReference type="PaxDb" id="55529-EKX32279"/>
<keyword evidence="4" id="KW-1185">Reference proteome</keyword>
<dbReference type="EMBL" id="JH993200">
    <property type="protein sequence ID" value="EKX32279.1"/>
    <property type="molecule type" value="Genomic_DNA"/>
</dbReference>
<dbReference type="GO" id="GO:0006886">
    <property type="term" value="P:intracellular protein transport"/>
    <property type="evidence" value="ECO:0007669"/>
    <property type="project" value="InterPro"/>
</dbReference>
<gene>
    <name evidence="2" type="ORF">GUITHDRAFT_148731</name>
</gene>
<dbReference type="GO" id="GO:0042147">
    <property type="term" value="P:retrograde transport, endosome to Golgi"/>
    <property type="evidence" value="ECO:0007669"/>
    <property type="project" value="TreeGrafter"/>
</dbReference>
<protein>
    <submittedName>
        <fullName evidence="2 3">Uncharacterized protein</fullName>
    </submittedName>
</protein>
<evidence type="ECO:0000313" key="4">
    <source>
        <dbReference type="Proteomes" id="UP000011087"/>
    </source>
</evidence>
<evidence type="ECO:0000313" key="3">
    <source>
        <dbReference type="EnsemblProtists" id="EKX32279"/>
    </source>
</evidence>
<dbReference type="InterPro" id="IPR040096">
    <property type="entry name" value="Ric1"/>
</dbReference>
<dbReference type="GO" id="GO:0000139">
    <property type="term" value="C:Golgi membrane"/>
    <property type="evidence" value="ECO:0007669"/>
    <property type="project" value="TreeGrafter"/>
</dbReference>
<accession>L1I8T1</accession>
<evidence type="ECO:0000256" key="1">
    <source>
        <dbReference type="SAM" id="MobiDB-lite"/>
    </source>
</evidence>
<reference evidence="4" key="2">
    <citation type="submission" date="2012-11" db="EMBL/GenBank/DDBJ databases">
        <authorList>
            <person name="Kuo A."/>
            <person name="Curtis B.A."/>
            <person name="Tanifuji G."/>
            <person name="Burki F."/>
            <person name="Gruber A."/>
            <person name="Irimia M."/>
            <person name="Maruyama S."/>
            <person name="Arias M.C."/>
            <person name="Ball S.G."/>
            <person name="Gile G.H."/>
            <person name="Hirakawa Y."/>
            <person name="Hopkins J.F."/>
            <person name="Rensing S.A."/>
            <person name="Schmutz J."/>
            <person name="Symeonidi A."/>
            <person name="Elias M."/>
            <person name="Eveleigh R.J."/>
            <person name="Herman E.K."/>
            <person name="Klute M.J."/>
            <person name="Nakayama T."/>
            <person name="Obornik M."/>
            <person name="Reyes-Prieto A."/>
            <person name="Armbrust E.V."/>
            <person name="Aves S.J."/>
            <person name="Beiko R.G."/>
            <person name="Coutinho P."/>
            <person name="Dacks J.B."/>
            <person name="Durnford D.G."/>
            <person name="Fast N.M."/>
            <person name="Green B.R."/>
            <person name="Grisdale C."/>
            <person name="Hempe F."/>
            <person name="Henrissat B."/>
            <person name="Hoppner M.P."/>
            <person name="Ishida K.-I."/>
            <person name="Kim E."/>
            <person name="Koreny L."/>
            <person name="Kroth P.G."/>
            <person name="Liu Y."/>
            <person name="Malik S.-B."/>
            <person name="Maier U.G."/>
            <person name="McRose D."/>
            <person name="Mock T."/>
            <person name="Neilson J.A."/>
            <person name="Onodera N.T."/>
            <person name="Poole A.M."/>
            <person name="Pritham E.J."/>
            <person name="Richards T.A."/>
            <person name="Rocap G."/>
            <person name="Roy S.W."/>
            <person name="Sarai C."/>
            <person name="Schaack S."/>
            <person name="Shirato S."/>
            <person name="Slamovits C.H."/>
            <person name="Spencer D.F."/>
            <person name="Suzuki S."/>
            <person name="Worden A.Z."/>
            <person name="Zauner S."/>
            <person name="Barry K."/>
            <person name="Bell C."/>
            <person name="Bharti A.K."/>
            <person name="Crow J.A."/>
            <person name="Grimwood J."/>
            <person name="Kramer R."/>
            <person name="Lindquist E."/>
            <person name="Lucas S."/>
            <person name="Salamov A."/>
            <person name="McFadden G.I."/>
            <person name="Lane C.E."/>
            <person name="Keeling P.J."/>
            <person name="Gray M.W."/>
            <person name="Grigoriev I.V."/>
            <person name="Archibald J.M."/>
        </authorList>
    </citation>
    <scope>NUCLEOTIDE SEQUENCE</scope>
    <source>
        <strain evidence="4">CCMP2712</strain>
    </source>
</reference>
<feature type="region of interest" description="Disordered" evidence="1">
    <location>
        <begin position="177"/>
        <end position="224"/>
    </location>
</feature>
<evidence type="ECO:0000313" key="2">
    <source>
        <dbReference type="EMBL" id="EKX32279.1"/>
    </source>
</evidence>
<dbReference type="HOGENOM" id="CLU_917007_0_0_1"/>
<organism evidence="2">
    <name type="scientific">Guillardia theta (strain CCMP2712)</name>
    <name type="common">Cryptophyte</name>
    <dbReference type="NCBI Taxonomy" id="905079"/>
    <lineage>
        <taxon>Eukaryota</taxon>
        <taxon>Cryptophyceae</taxon>
        <taxon>Pyrenomonadales</taxon>
        <taxon>Geminigeraceae</taxon>
        <taxon>Guillardia</taxon>
    </lineage>
</organism>
<reference evidence="3" key="3">
    <citation type="submission" date="2016-03" db="UniProtKB">
        <authorList>
            <consortium name="EnsemblProtists"/>
        </authorList>
    </citation>
    <scope>IDENTIFICATION</scope>
</reference>
<dbReference type="GO" id="GO:0034066">
    <property type="term" value="C:Ric1-Rgp1 guanyl-nucleotide exchange factor complex"/>
    <property type="evidence" value="ECO:0007669"/>
    <property type="project" value="InterPro"/>
</dbReference>
<sequence>MAFILSSPKILDCEPNDEVVKSMKFDKTNKFLASLTRSCLSIWGGKIERVLLAQHIRSNMDGMDGNREVIWKHGSTELAVLTESGSVLFYSLIKIPSYSIPALLGDIGLVGLILDPDGKFISCIARDKVGIVCATSEGDLLRVSWSGYVMMHMDLGDRRMQAPTGDEGRPCMDLGRADPPFTDAGIDEEEGSHAPGAARPSRRSSPVKSAKDRRPIPNGYIRHPAADSEADSTFYKVLRLYYEKVHPEKVQQDPEFLPRICREWKGREAELVARLYRKYGKRMDALSAYVQMDFRNHPGEEDEE</sequence>
<dbReference type="Proteomes" id="UP000011087">
    <property type="component" value="Unassembled WGS sequence"/>
</dbReference>
<dbReference type="GeneID" id="17289020"/>
<proteinExistence type="predicted"/>
<dbReference type="OrthoDB" id="67540at2759"/>
<feature type="non-terminal residue" evidence="2">
    <location>
        <position position="1"/>
    </location>
</feature>
<dbReference type="KEGG" id="gtt:GUITHDRAFT_148731"/>
<reference evidence="2 4" key="1">
    <citation type="journal article" date="2012" name="Nature">
        <title>Algal genomes reveal evolutionary mosaicism and the fate of nucleomorphs.</title>
        <authorList>
            <consortium name="DOE Joint Genome Institute"/>
            <person name="Curtis B.A."/>
            <person name="Tanifuji G."/>
            <person name="Burki F."/>
            <person name="Gruber A."/>
            <person name="Irimia M."/>
            <person name="Maruyama S."/>
            <person name="Arias M.C."/>
            <person name="Ball S.G."/>
            <person name="Gile G.H."/>
            <person name="Hirakawa Y."/>
            <person name="Hopkins J.F."/>
            <person name="Kuo A."/>
            <person name="Rensing S.A."/>
            <person name="Schmutz J."/>
            <person name="Symeonidi A."/>
            <person name="Elias M."/>
            <person name="Eveleigh R.J."/>
            <person name="Herman E.K."/>
            <person name="Klute M.J."/>
            <person name="Nakayama T."/>
            <person name="Obornik M."/>
            <person name="Reyes-Prieto A."/>
            <person name="Armbrust E.V."/>
            <person name="Aves S.J."/>
            <person name="Beiko R.G."/>
            <person name="Coutinho P."/>
            <person name="Dacks J.B."/>
            <person name="Durnford D.G."/>
            <person name="Fast N.M."/>
            <person name="Green B.R."/>
            <person name="Grisdale C.J."/>
            <person name="Hempel F."/>
            <person name="Henrissat B."/>
            <person name="Hoppner M.P."/>
            <person name="Ishida K."/>
            <person name="Kim E."/>
            <person name="Koreny L."/>
            <person name="Kroth P.G."/>
            <person name="Liu Y."/>
            <person name="Malik S.B."/>
            <person name="Maier U.G."/>
            <person name="McRose D."/>
            <person name="Mock T."/>
            <person name="Neilson J.A."/>
            <person name="Onodera N.T."/>
            <person name="Poole A.M."/>
            <person name="Pritham E.J."/>
            <person name="Richards T.A."/>
            <person name="Rocap G."/>
            <person name="Roy S.W."/>
            <person name="Sarai C."/>
            <person name="Schaack S."/>
            <person name="Shirato S."/>
            <person name="Slamovits C.H."/>
            <person name="Spencer D.F."/>
            <person name="Suzuki S."/>
            <person name="Worden A.Z."/>
            <person name="Zauner S."/>
            <person name="Barry K."/>
            <person name="Bell C."/>
            <person name="Bharti A.K."/>
            <person name="Crow J.A."/>
            <person name="Grimwood J."/>
            <person name="Kramer R."/>
            <person name="Lindquist E."/>
            <person name="Lucas S."/>
            <person name="Salamov A."/>
            <person name="McFadden G.I."/>
            <person name="Lane C.E."/>
            <person name="Keeling P.J."/>
            <person name="Gray M.W."/>
            <person name="Grigoriev I.V."/>
            <person name="Archibald J.M."/>
        </authorList>
    </citation>
    <scope>NUCLEOTIDE SEQUENCE</scope>
    <source>
        <strain evidence="2 4">CCMP2712</strain>
    </source>
</reference>
<dbReference type="PANTHER" id="PTHR22746">
    <property type="entry name" value="RAB6A-GEF COMPLEX PARTNER PROTEIN 1"/>
    <property type="match status" value="1"/>
</dbReference>
<dbReference type="AlphaFoldDB" id="L1I8T1"/>
<dbReference type="GO" id="GO:0005829">
    <property type="term" value="C:cytosol"/>
    <property type="evidence" value="ECO:0007669"/>
    <property type="project" value="TreeGrafter"/>
</dbReference>